<gene>
    <name evidence="3" type="ORF">V6N12_056204</name>
</gene>
<evidence type="ECO:0000313" key="4">
    <source>
        <dbReference type="Proteomes" id="UP001472677"/>
    </source>
</evidence>
<feature type="compositionally biased region" description="Low complexity" evidence="1">
    <location>
        <begin position="465"/>
        <end position="482"/>
    </location>
</feature>
<dbReference type="PANTHER" id="PTHR31973">
    <property type="entry name" value="POLYPROTEIN, PUTATIVE-RELATED"/>
    <property type="match status" value="1"/>
</dbReference>
<feature type="domain" description="Transposase MuDR plant" evidence="2">
    <location>
        <begin position="192"/>
        <end position="255"/>
    </location>
</feature>
<name>A0ABR2CRT9_9ROSI</name>
<proteinExistence type="predicted"/>
<evidence type="ECO:0000313" key="3">
    <source>
        <dbReference type="EMBL" id="KAK8522496.1"/>
    </source>
</evidence>
<evidence type="ECO:0000256" key="1">
    <source>
        <dbReference type="SAM" id="MobiDB-lite"/>
    </source>
</evidence>
<comment type="caution">
    <text evidence="3">The sequence shown here is derived from an EMBL/GenBank/DDBJ whole genome shotgun (WGS) entry which is preliminary data.</text>
</comment>
<keyword evidence="4" id="KW-1185">Reference proteome</keyword>
<protein>
    <recommendedName>
        <fullName evidence="2">Transposase MuDR plant domain-containing protein</fullName>
    </recommendedName>
</protein>
<evidence type="ECO:0000259" key="2">
    <source>
        <dbReference type="Pfam" id="PF03108"/>
    </source>
</evidence>
<reference evidence="3 4" key="1">
    <citation type="journal article" date="2024" name="G3 (Bethesda)">
        <title>Genome assembly of Hibiscus sabdariffa L. provides insights into metabolisms of medicinal natural products.</title>
        <authorList>
            <person name="Kim T."/>
        </authorList>
    </citation>
    <scope>NUCLEOTIDE SEQUENCE [LARGE SCALE GENOMIC DNA]</scope>
    <source>
        <strain evidence="3">TK-2024</strain>
        <tissue evidence="3">Old leaves</tissue>
    </source>
</reference>
<dbReference type="Pfam" id="PF03108">
    <property type="entry name" value="DBD_Tnp_Mut"/>
    <property type="match status" value="1"/>
</dbReference>
<dbReference type="Proteomes" id="UP001472677">
    <property type="component" value="Unassembled WGS sequence"/>
</dbReference>
<accession>A0ABR2CRT9</accession>
<dbReference type="EMBL" id="JBBPBM010000045">
    <property type="protein sequence ID" value="KAK8522496.1"/>
    <property type="molecule type" value="Genomic_DNA"/>
</dbReference>
<feature type="region of interest" description="Disordered" evidence="1">
    <location>
        <begin position="461"/>
        <end position="484"/>
    </location>
</feature>
<organism evidence="3 4">
    <name type="scientific">Hibiscus sabdariffa</name>
    <name type="common">roselle</name>
    <dbReference type="NCBI Taxonomy" id="183260"/>
    <lineage>
        <taxon>Eukaryota</taxon>
        <taxon>Viridiplantae</taxon>
        <taxon>Streptophyta</taxon>
        <taxon>Embryophyta</taxon>
        <taxon>Tracheophyta</taxon>
        <taxon>Spermatophyta</taxon>
        <taxon>Magnoliopsida</taxon>
        <taxon>eudicotyledons</taxon>
        <taxon>Gunneridae</taxon>
        <taxon>Pentapetalae</taxon>
        <taxon>rosids</taxon>
        <taxon>malvids</taxon>
        <taxon>Malvales</taxon>
        <taxon>Malvaceae</taxon>
        <taxon>Malvoideae</taxon>
        <taxon>Hibiscus</taxon>
    </lineage>
</organism>
<dbReference type="PANTHER" id="PTHR31973:SF187">
    <property type="entry name" value="MUTATOR TRANSPOSASE MUDRA PROTEIN"/>
    <property type="match status" value="1"/>
</dbReference>
<dbReference type="InterPro" id="IPR004332">
    <property type="entry name" value="Transposase_MuDR"/>
</dbReference>
<sequence length="566" mass="63569">MPPPANLTIESLMSFMANHVPRQTPLKGIPTPTLKITLEHDEGNGANVFDEGPGENNELNGIDESVNVIVGEDSNNIDEDISESDWVDGDNILSDDDDNELASLKNKFNVVSKKIKNKTITVEDFEPDVALEIIKFSTGLIEEDLGGLGSGEGTEYLDSSDVGSYKTDSDGDVVCKKSGKVFFDVSAVEPRFQLGMIFESQQQLKDTLCAYAVAHSFDFRYVSNRKEKIRVVCKATGCPFVLHASWDNSDGCFKIKTLVTQHQCPVTYKNKRANFKLVGKHFLPKIRILPNLKVFDIKRLAREELKVDLHKRTCLKARKWALEKIRGNVVHEFNRLFDYVFALRSADPNGTFDLMVERPTDVATPKFRRLYVCFSALKEGFKRFCRPIISLDGCYLKGEILSAVGRDGNNQIFPIAWALVEVENRETWAWFLENIQRDLNLGDGSKFTLISDMQKVQTEDVQTKSAQSVQSESSSPIPTSAPLTEPQIVGQARTKITSNRTPGMCRAFRYNLHTRAHRYASTTFQPTALSQQRVVVSEPPTTFSQQHITVSELHAARAPKLIIRRP</sequence>